<reference evidence="6 7" key="1">
    <citation type="submission" date="2021-12" db="EMBL/GenBank/DDBJ databases">
        <title>Mucilaginibacter roseus genome.</title>
        <authorList>
            <person name="Ferreira J.R."/>
            <person name="Newman J.D."/>
        </authorList>
    </citation>
    <scope>NUCLEOTIDE SEQUENCE [LARGE SCALE GENOMIC DNA]</scope>
    <source>
        <strain evidence="6 7">LMG 28454</strain>
    </source>
</reference>
<comment type="caution">
    <text evidence="6">The sequence shown here is derived from an EMBL/GenBank/DDBJ whole genome shotgun (WGS) entry which is preliminary data.</text>
</comment>
<evidence type="ECO:0000313" key="6">
    <source>
        <dbReference type="EMBL" id="MCD8739446.1"/>
    </source>
</evidence>
<name>A0ABS8TX83_9SPHI</name>
<evidence type="ECO:0000259" key="5">
    <source>
        <dbReference type="PROSITE" id="PS51935"/>
    </source>
</evidence>
<dbReference type="PANTHER" id="PTHR47053:SF1">
    <property type="entry name" value="MUREIN DD-ENDOPEPTIDASE MEPH-RELATED"/>
    <property type="match status" value="1"/>
</dbReference>
<evidence type="ECO:0000256" key="1">
    <source>
        <dbReference type="ARBA" id="ARBA00007074"/>
    </source>
</evidence>
<feature type="domain" description="NlpC/P60" evidence="5">
    <location>
        <begin position="126"/>
        <end position="254"/>
    </location>
</feature>
<gene>
    <name evidence="6" type="ORF">LT679_02425</name>
</gene>
<protein>
    <submittedName>
        <fullName evidence="6">C40 family peptidase</fullName>
    </submittedName>
</protein>
<evidence type="ECO:0000313" key="7">
    <source>
        <dbReference type="Proteomes" id="UP001199919"/>
    </source>
</evidence>
<dbReference type="SUPFAM" id="SSF54001">
    <property type="entry name" value="Cysteine proteinases"/>
    <property type="match status" value="1"/>
</dbReference>
<dbReference type="PROSITE" id="PS51935">
    <property type="entry name" value="NLPC_P60"/>
    <property type="match status" value="1"/>
</dbReference>
<dbReference type="InterPro" id="IPR000064">
    <property type="entry name" value="NLP_P60_dom"/>
</dbReference>
<accession>A0ABS8TX83</accession>
<dbReference type="Gene3D" id="2.30.30.40">
    <property type="entry name" value="SH3 Domains"/>
    <property type="match status" value="1"/>
</dbReference>
<dbReference type="Proteomes" id="UP001199919">
    <property type="component" value="Unassembled WGS sequence"/>
</dbReference>
<dbReference type="InterPro" id="IPR041382">
    <property type="entry name" value="SH3_16"/>
</dbReference>
<keyword evidence="4" id="KW-0788">Thiol protease</keyword>
<organism evidence="6 7">
    <name type="scientific">Mucilaginibacter roseus</name>
    <dbReference type="NCBI Taxonomy" id="1528868"/>
    <lineage>
        <taxon>Bacteria</taxon>
        <taxon>Pseudomonadati</taxon>
        <taxon>Bacteroidota</taxon>
        <taxon>Sphingobacteriia</taxon>
        <taxon>Sphingobacteriales</taxon>
        <taxon>Sphingobacteriaceae</taxon>
        <taxon>Mucilaginibacter</taxon>
    </lineage>
</organism>
<dbReference type="Pfam" id="PF00877">
    <property type="entry name" value="NLPC_P60"/>
    <property type="match status" value="1"/>
</dbReference>
<evidence type="ECO:0000256" key="3">
    <source>
        <dbReference type="ARBA" id="ARBA00022801"/>
    </source>
</evidence>
<dbReference type="InterPro" id="IPR051202">
    <property type="entry name" value="Peptidase_C40"/>
</dbReference>
<dbReference type="Pfam" id="PF18348">
    <property type="entry name" value="SH3_16"/>
    <property type="match status" value="1"/>
</dbReference>
<evidence type="ECO:0000256" key="4">
    <source>
        <dbReference type="ARBA" id="ARBA00022807"/>
    </source>
</evidence>
<dbReference type="Gene3D" id="3.90.1720.10">
    <property type="entry name" value="endopeptidase domain like (from Nostoc punctiforme)"/>
    <property type="match status" value="1"/>
</dbReference>
<proteinExistence type="inferred from homology"/>
<dbReference type="RefSeq" id="WP_232175327.1">
    <property type="nucleotide sequence ID" value="NZ_JAJPWV010000001.1"/>
</dbReference>
<dbReference type="InterPro" id="IPR038765">
    <property type="entry name" value="Papain-like_cys_pep_sf"/>
</dbReference>
<evidence type="ECO:0000256" key="2">
    <source>
        <dbReference type="ARBA" id="ARBA00022670"/>
    </source>
</evidence>
<dbReference type="EMBL" id="JAJPWV010000001">
    <property type="protein sequence ID" value="MCD8739446.1"/>
    <property type="molecule type" value="Genomic_DNA"/>
</dbReference>
<dbReference type="PANTHER" id="PTHR47053">
    <property type="entry name" value="MUREIN DD-ENDOPEPTIDASE MEPH-RELATED"/>
    <property type="match status" value="1"/>
</dbReference>
<keyword evidence="7" id="KW-1185">Reference proteome</keyword>
<comment type="similarity">
    <text evidence="1">Belongs to the peptidase C40 family.</text>
</comment>
<keyword evidence="3" id="KW-0378">Hydrolase</keyword>
<keyword evidence="2" id="KW-0645">Protease</keyword>
<sequence length="256" mass="28843">MEYGICNMAIAPLKAEPSERSEIMTQVLFGEAFEILERQEHWVKITTAYENYTGWIGKLLFTNLDEVDYNHIKQTPPVITNSAVTWAFKKPEMALLYLPFGSSLPFLEGDECRVGDDYYAVPEVDDELEDTLIETAMQFLNAPYLWGGRTHFGIDCSGLTQAVFKLHGIKIDRDASQQAQQGELVADLDSAQEGDLAFFTNAEGRITHVGILLGDGNIIHASGRVKIEQIDEKGIYSEEQGKYTHKLAVIKRYFNH</sequence>